<gene>
    <name evidence="8" type="ORF">FHX71_003857</name>
</gene>
<dbReference type="InterPro" id="IPR036396">
    <property type="entry name" value="Cyt_P450_sf"/>
</dbReference>
<comment type="cofactor">
    <cofactor evidence="1">
        <name>heme</name>
        <dbReference type="ChEBI" id="CHEBI:30413"/>
    </cofactor>
</comment>
<dbReference type="RefSeq" id="WP_182619080.1">
    <property type="nucleotide sequence ID" value="NZ_BAAATF010000004.1"/>
</dbReference>
<keyword evidence="7" id="KW-0503">Monooxygenase</keyword>
<dbReference type="Proteomes" id="UP000540568">
    <property type="component" value="Unassembled WGS sequence"/>
</dbReference>
<dbReference type="EMBL" id="JACGWV010000002">
    <property type="protein sequence ID" value="MBA8809881.1"/>
    <property type="molecule type" value="Genomic_DNA"/>
</dbReference>
<evidence type="ECO:0000256" key="1">
    <source>
        <dbReference type="ARBA" id="ARBA00001971"/>
    </source>
</evidence>
<evidence type="ECO:0000256" key="5">
    <source>
        <dbReference type="ARBA" id="ARBA00023002"/>
    </source>
</evidence>
<dbReference type="PRINTS" id="PR00385">
    <property type="entry name" value="P450"/>
</dbReference>
<dbReference type="PRINTS" id="PR00359">
    <property type="entry name" value="BP450"/>
</dbReference>
<evidence type="ECO:0000256" key="7">
    <source>
        <dbReference type="ARBA" id="ARBA00023033"/>
    </source>
</evidence>
<organism evidence="8 9">
    <name type="scientific">Promicromonospora sukumoe</name>
    <dbReference type="NCBI Taxonomy" id="88382"/>
    <lineage>
        <taxon>Bacteria</taxon>
        <taxon>Bacillati</taxon>
        <taxon>Actinomycetota</taxon>
        <taxon>Actinomycetes</taxon>
        <taxon>Micrococcales</taxon>
        <taxon>Promicromonosporaceae</taxon>
        <taxon>Promicromonospora</taxon>
    </lineage>
</organism>
<dbReference type="CDD" id="cd11031">
    <property type="entry name" value="Cyp158A-like"/>
    <property type="match status" value="1"/>
</dbReference>
<dbReference type="AlphaFoldDB" id="A0A7W3JBP0"/>
<dbReference type="GO" id="GO:0016705">
    <property type="term" value="F:oxidoreductase activity, acting on paired donors, with incorporation or reduction of molecular oxygen"/>
    <property type="evidence" value="ECO:0007669"/>
    <property type="project" value="InterPro"/>
</dbReference>
<dbReference type="GO" id="GO:0005506">
    <property type="term" value="F:iron ion binding"/>
    <property type="evidence" value="ECO:0007669"/>
    <property type="project" value="InterPro"/>
</dbReference>
<dbReference type="SUPFAM" id="SSF48264">
    <property type="entry name" value="Cytochrome P450"/>
    <property type="match status" value="1"/>
</dbReference>
<comment type="similarity">
    <text evidence="2">Belongs to the cytochrome P450 family.</text>
</comment>
<accession>A0A7W3JBP0</accession>
<keyword evidence="3" id="KW-0349">Heme</keyword>
<sequence>MSDLLEYPIPSDRAIEPPPEWAELRQQCPVARVRLASGGEATLLTRYDDVRAMLTDGRFGRVIPAGGTGVGSQDDGGTFSNDPTGVMADEEQHQAWRRLVNATFTAKRVQAMAPGITAKAEQLVDDMLATGTSADLVPSVAFPLPVWAICELLGVPEDERERFPYWSDTALSTTRYTQEEISAARQEFGAYMAGLVEAKRTDPGEDLISELIALVDQNDPRLTAQTVNGTSMALLVAGHETTASHIAKMMALFLGDRARWEQLVADPSLVRTAVEESLRFDPNAGFGMVRWVDEDVEVAGETVPAGTTVVCSLAAANRDEGAFEGADEMDLGRRPNPHLSFGAGSYSCLGQSLARTELQIVLATLVRKVPTLELAVPLESVPRKEGLLVAGFDELPVKWGE</sequence>
<reference evidence="8 9" key="1">
    <citation type="submission" date="2020-07" db="EMBL/GenBank/DDBJ databases">
        <title>Sequencing the genomes of 1000 actinobacteria strains.</title>
        <authorList>
            <person name="Klenk H.-P."/>
        </authorList>
    </citation>
    <scope>NUCLEOTIDE SEQUENCE [LARGE SCALE GENOMIC DNA]</scope>
    <source>
        <strain evidence="8 9">DSM 44121</strain>
    </source>
</reference>
<proteinExistence type="inferred from homology"/>
<keyword evidence="6" id="KW-0408">Iron</keyword>
<evidence type="ECO:0000256" key="4">
    <source>
        <dbReference type="ARBA" id="ARBA00022723"/>
    </source>
</evidence>
<dbReference type="InterPro" id="IPR001128">
    <property type="entry name" value="Cyt_P450"/>
</dbReference>
<comment type="caution">
    <text evidence="8">The sequence shown here is derived from an EMBL/GenBank/DDBJ whole genome shotgun (WGS) entry which is preliminary data.</text>
</comment>
<dbReference type="GO" id="GO:0020037">
    <property type="term" value="F:heme binding"/>
    <property type="evidence" value="ECO:0007669"/>
    <property type="project" value="InterPro"/>
</dbReference>
<protein>
    <submittedName>
        <fullName evidence="8">Cytochrome P450</fullName>
    </submittedName>
</protein>
<evidence type="ECO:0000256" key="2">
    <source>
        <dbReference type="ARBA" id="ARBA00010617"/>
    </source>
</evidence>
<dbReference type="InterPro" id="IPR002397">
    <property type="entry name" value="Cyt_P450_B"/>
</dbReference>
<keyword evidence="9" id="KW-1185">Reference proteome</keyword>
<name>A0A7W3JBP0_9MICO</name>
<keyword evidence="5" id="KW-0560">Oxidoreductase</keyword>
<evidence type="ECO:0000256" key="3">
    <source>
        <dbReference type="ARBA" id="ARBA00022617"/>
    </source>
</evidence>
<dbReference type="FunFam" id="1.10.630.10:FF:000018">
    <property type="entry name" value="Cytochrome P450 monooxygenase"/>
    <property type="match status" value="1"/>
</dbReference>
<dbReference type="PANTHER" id="PTHR46696">
    <property type="entry name" value="P450, PUTATIVE (EUROFUNG)-RELATED"/>
    <property type="match status" value="1"/>
</dbReference>
<dbReference type="GO" id="GO:0004497">
    <property type="term" value="F:monooxygenase activity"/>
    <property type="evidence" value="ECO:0007669"/>
    <property type="project" value="UniProtKB-KW"/>
</dbReference>
<evidence type="ECO:0000256" key="6">
    <source>
        <dbReference type="ARBA" id="ARBA00023004"/>
    </source>
</evidence>
<evidence type="ECO:0000313" key="9">
    <source>
        <dbReference type="Proteomes" id="UP000540568"/>
    </source>
</evidence>
<dbReference type="PANTHER" id="PTHR46696:SF5">
    <property type="entry name" value="CYTOCHROME P450 BJ-1"/>
    <property type="match status" value="1"/>
</dbReference>
<dbReference type="Gene3D" id="1.10.630.10">
    <property type="entry name" value="Cytochrome P450"/>
    <property type="match status" value="1"/>
</dbReference>
<keyword evidence="4" id="KW-0479">Metal-binding</keyword>
<dbReference type="Pfam" id="PF00067">
    <property type="entry name" value="p450"/>
    <property type="match status" value="1"/>
</dbReference>
<evidence type="ECO:0000313" key="8">
    <source>
        <dbReference type="EMBL" id="MBA8809881.1"/>
    </source>
</evidence>